<dbReference type="Pfam" id="PF14530">
    <property type="entry name" value="DUF4439"/>
    <property type="match status" value="1"/>
</dbReference>
<feature type="domain" description="DUF4439" evidence="2">
    <location>
        <begin position="22"/>
        <end position="152"/>
    </location>
</feature>
<protein>
    <submittedName>
        <fullName evidence="3">Ferritin-like domain-containing protein</fullName>
    </submittedName>
</protein>
<evidence type="ECO:0000256" key="1">
    <source>
        <dbReference type="SAM" id="MobiDB-lite"/>
    </source>
</evidence>
<dbReference type="InterPro" id="IPR029447">
    <property type="entry name" value="DUF4439"/>
</dbReference>
<sequence length="180" mass="17405">MTASASPSSPAASSPASPLVVAAQAALAAEHAAVYGYGVVGARVDDGQRADAQAAYAAHRARRDAMARAVRGLGATPVAADAAYALPFPVTDAAAAVRLAAVLEDRVADAYADLVAAASGALRADAAADLADAAVRAVRWRGSCAAFPGLPERAADGTPTASGAPAAPASGSGTPASDAL</sequence>
<dbReference type="InterPro" id="IPR009078">
    <property type="entry name" value="Ferritin-like_SF"/>
</dbReference>
<evidence type="ECO:0000313" key="4">
    <source>
        <dbReference type="Proteomes" id="UP001198565"/>
    </source>
</evidence>
<reference evidence="3 4" key="1">
    <citation type="submission" date="2021-08" db="EMBL/GenBank/DDBJ databases">
        <title>Streptomyces sp. PTM05 isolated from lichen.</title>
        <authorList>
            <person name="Somphong A."/>
            <person name="Phongsopitanun W."/>
            <person name="Tanasupawat S."/>
        </authorList>
    </citation>
    <scope>NUCLEOTIDE SEQUENCE [LARGE SCALE GENOMIC DNA]</scope>
    <source>
        <strain evidence="3 4">Ptm05</strain>
    </source>
</reference>
<comment type="caution">
    <text evidence="3">The sequence shown here is derived from an EMBL/GenBank/DDBJ whole genome shotgun (WGS) entry which is preliminary data.</text>
</comment>
<dbReference type="Proteomes" id="UP001198565">
    <property type="component" value="Unassembled WGS sequence"/>
</dbReference>
<keyword evidence="4" id="KW-1185">Reference proteome</keyword>
<gene>
    <name evidence="3" type="ORF">K7472_29170</name>
</gene>
<dbReference type="RefSeq" id="WP_222981700.1">
    <property type="nucleotide sequence ID" value="NZ_JAINVZ010000031.1"/>
</dbReference>
<feature type="compositionally biased region" description="Low complexity" evidence="1">
    <location>
        <begin position="156"/>
        <end position="180"/>
    </location>
</feature>
<accession>A0ABS7R4D4</accession>
<dbReference type="SUPFAM" id="SSF47240">
    <property type="entry name" value="Ferritin-like"/>
    <property type="match status" value="1"/>
</dbReference>
<dbReference type="Gene3D" id="1.20.1260.10">
    <property type="match status" value="1"/>
</dbReference>
<proteinExistence type="predicted"/>
<evidence type="ECO:0000313" key="3">
    <source>
        <dbReference type="EMBL" id="MBY8888887.1"/>
    </source>
</evidence>
<evidence type="ECO:0000259" key="2">
    <source>
        <dbReference type="Pfam" id="PF14530"/>
    </source>
</evidence>
<name>A0ABS7R4D4_9ACTN</name>
<dbReference type="EMBL" id="JAINVZ010000031">
    <property type="protein sequence ID" value="MBY8888887.1"/>
    <property type="molecule type" value="Genomic_DNA"/>
</dbReference>
<organism evidence="3 4">
    <name type="scientific">Streptantibioticus parmotrematis</name>
    <dbReference type="NCBI Taxonomy" id="2873249"/>
    <lineage>
        <taxon>Bacteria</taxon>
        <taxon>Bacillati</taxon>
        <taxon>Actinomycetota</taxon>
        <taxon>Actinomycetes</taxon>
        <taxon>Kitasatosporales</taxon>
        <taxon>Streptomycetaceae</taxon>
        <taxon>Streptantibioticus</taxon>
    </lineage>
</organism>
<feature type="region of interest" description="Disordered" evidence="1">
    <location>
        <begin position="151"/>
        <end position="180"/>
    </location>
</feature>
<dbReference type="InterPro" id="IPR012347">
    <property type="entry name" value="Ferritin-like"/>
</dbReference>